<dbReference type="FunFam" id="2.102.10.10:FF:000014">
    <property type="entry name" value="Oxidoreductase, FAD dependent"/>
    <property type="match status" value="1"/>
</dbReference>
<evidence type="ECO:0000256" key="1">
    <source>
        <dbReference type="ARBA" id="ARBA00022714"/>
    </source>
</evidence>
<dbReference type="InterPro" id="IPR006076">
    <property type="entry name" value="FAD-dep_OxRdtase"/>
</dbReference>
<feature type="compositionally biased region" description="Polar residues" evidence="5">
    <location>
        <begin position="74"/>
        <end position="99"/>
    </location>
</feature>
<dbReference type="Gene3D" id="3.30.9.10">
    <property type="entry name" value="D-Amino Acid Oxidase, subunit A, domain 2"/>
    <property type="match status" value="1"/>
</dbReference>
<keyword evidence="3" id="KW-0408">Iron</keyword>
<dbReference type="GO" id="GO:0046872">
    <property type="term" value="F:metal ion binding"/>
    <property type="evidence" value="ECO:0007669"/>
    <property type="project" value="UniProtKB-KW"/>
</dbReference>
<dbReference type="PANTHER" id="PTHR13847:SF281">
    <property type="entry name" value="FAD DEPENDENT OXIDOREDUCTASE DOMAIN-CONTAINING PROTEIN"/>
    <property type="match status" value="1"/>
</dbReference>
<keyword evidence="8" id="KW-1185">Reference proteome</keyword>
<dbReference type="Gene3D" id="3.50.50.60">
    <property type="entry name" value="FAD/NAD(P)-binding domain"/>
    <property type="match status" value="1"/>
</dbReference>
<accession>A0AAE0HX57</accession>
<evidence type="ECO:0000313" key="8">
    <source>
        <dbReference type="Proteomes" id="UP001283341"/>
    </source>
</evidence>
<dbReference type="EMBL" id="JAUEDM010000007">
    <property type="protein sequence ID" value="KAK3314219.1"/>
    <property type="molecule type" value="Genomic_DNA"/>
</dbReference>
<evidence type="ECO:0000259" key="6">
    <source>
        <dbReference type="PROSITE" id="PS51296"/>
    </source>
</evidence>
<proteinExistence type="predicted"/>
<evidence type="ECO:0000313" key="7">
    <source>
        <dbReference type="EMBL" id="KAK3314219.1"/>
    </source>
</evidence>
<dbReference type="InterPro" id="IPR036922">
    <property type="entry name" value="Rieske_2Fe-2S_sf"/>
</dbReference>
<comment type="caution">
    <text evidence="7">The sequence shown here is derived from an EMBL/GenBank/DDBJ whole genome shotgun (WGS) entry which is preliminary data.</text>
</comment>
<name>A0AAE0HX57_9PEZI</name>
<dbReference type="InterPro" id="IPR036188">
    <property type="entry name" value="FAD/NAD-bd_sf"/>
</dbReference>
<evidence type="ECO:0000256" key="4">
    <source>
        <dbReference type="ARBA" id="ARBA00023014"/>
    </source>
</evidence>
<dbReference type="AlphaFoldDB" id="A0AAE0HX57"/>
<dbReference type="InterPro" id="IPR017941">
    <property type="entry name" value="Rieske_2Fe-2S"/>
</dbReference>
<reference evidence="7" key="2">
    <citation type="submission" date="2023-06" db="EMBL/GenBank/DDBJ databases">
        <authorList>
            <consortium name="Lawrence Berkeley National Laboratory"/>
            <person name="Haridas S."/>
            <person name="Hensen N."/>
            <person name="Bonometti L."/>
            <person name="Westerberg I."/>
            <person name="Brannstrom I.O."/>
            <person name="Guillou S."/>
            <person name="Cros-Aarteil S."/>
            <person name="Calhoun S."/>
            <person name="Kuo A."/>
            <person name="Mondo S."/>
            <person name="Pangilinan J."/>
            <person name="Riley R."/>
            <person name="Labutti K."/>
            <person name="Andreopoulos B."/>
            <person name="Lipzen A."/>
            <person name="Chen C."/>
            <person name="Yanf M."/>
            <person name="Daum C."/>
            <person name="Ng V."/>
            <person name="Clum A."/>
            <person name="Steindorff A."/>
            <person name="Ohm R."/>
            <person name="Martin F."/>
            <person name="Silar P."/>
            <person name="Natvig D."/>
            <person name="Lalanne C."/>
            <person name="Gautier V."/>
            <person name="Ament-Velasquez S.L."/>
            <person name="Kruys A."/>
            <person name="Hutchinson M.I."/>
            <person name="Powell A.J."/>
            <person name="Barry K."/>
            <person name="Miller A.N."/>
            <person name="Grigoriev I.V."/>
            <person name="Debuchy R."/>
            <person name="Gladieux P."/>
            <person name="Thoren M.H."/>
            <person name="Johannesson H."/>
        </authorList>
    </citation>
    <scope>NUCLEOTIDE SEQUENCE</scope>
    <source>
        <strain evidence="7">CBS 118394</strain>
    </source>
</reference>
<dbReference type="Pfam" id="PF01266">
    <property type="entry name" value="DAO"/>
    <property type="match status" value="1"/>
</dbReference>
<dbReference type="SUPFAM" id="SSF51905">
    <property type="entry name" value="FAD/NAD(P)-binding domain"/>
    <property type="match status" value="1"/>
</dbReference>
<dbReference type="PROSITE" id="PS51296">
    <property type="entry name" value="RIESKE"/>
    <property type="match status" value="1"/>
</dbReference>
<dbReference type="CDD" id="cd03477">
    <property type="entry name" value="Rieske_YhfW_C"/>
    <property type="match status" value="1"/>
</dbReference>
<keyword evidence="2" id="KW-0479">Metal-binding</keyword>
<organism evidence="7 8">
    <name type="scientific">Apodospora peruviana</name>
    <dbReference type="NCBI Taxonomy" id="516989"/>
    <lineage>
        <taxon>Eukaryota</taxon>
        <taxon>Fungi</taxon>
        <taxon>Dikarya</taxon>
        <taxon>Ascomycota</taxon>
        <taxon>Pezizomycotina</taxon>
        <taxon>Sordariomycetes</taxon>
        <taxon>Sordariomycetidae</taxon>
        <taxon>Sordariales</taxon>
        <taxon>Lasiosphaeriaceae</taxon>
        <taxon>Apodospora</taxon>
    </lineage>
</organism>
<keyword evidence="4" id="KW-0411">Iron-sulfur</keyword>
<evidence type="ECO:0000256" key="2">
    <source>
        <dbReference type="ARBA" id="ARBA00022723"/>
    </source>
</evidence>
<dbReference type="Pfam" id="PF00355">
    <property type="entry name" value="Rieske"/>
    <property type="match status" value="1"/>
</dbReference>
<feature type="compositionally biased region" description="Low complexity" evidence="5">
    <location>
        <begin position="57"/>
        <end position="73"/>
    </location>
</feature>
<feature type="domain" description="Rieske" evidence="6">
    <location>
        <begin position="573"/>
        <end position="632"/>
    </location>
</feature>
<evidence type="ECO:0000256" key="3">
    <source>
        <dbReference type="ARBA" id="ARBA00023004"/>
    </source>
</evidence>
<protein>
    <submittedName>
        <fullName evidence="7">FAD dependent oxidoreductase-domain-containing protein</fullName>
    </submittedName>
</protein>
<reference evidence="7" key="1">
    <citation type="journal article" date="2023" name="Mol. Phylogenet. Evol.">
        <title>Genome-scale phylogeny and comparative genomics of the fungal order Sordariales.</title>
        <authorList>
            <person name="Hensen N."/>
            <person name="Bonometti L."/>
            <person name="Westerberg I."/>
            <person name="Brannstrom I.O."/>
            <person name="Guillou S."/>
            <person name="Cros-Aarteil S."/>
            <person name="Calhoun S."/>
            <person name="Haridas S."/>
            <person name="Kuo A."/>
            <person name="Mondo S."/>
            <person name="Pangilinan J."/>
            <person name="Riley R."/>
            <person name="LaButti K."/>
            <person name="Andreopoulos B."/>
            <person name="Lipzen A."/>
            <person name="Chen C."/>
            <person name="Yan M."/>
            <person name="Daum C."/>
            <person name="Ng V."/>
            <person name="Clum A."/>
            <person name="Steindorff A."/>
            <person name="Ohm R.A."/>
            <person name="Martin F."/>
            <person name="Silar P."/>
            <person name="Natvig D.O."/>
            <person name="Lalanne C."/>
            <person name="Gautier V."/>
            <person name="Ament-Velasquez S.L."/>
            <person name="Kruys A."/>
            <person name="Hutchinson M.I."/>
            <person name="Powell A.J."/>
            <person name="Barry K."/>
            <person name="Miller A.N."/>
            <person name="Grigoriev I.V."/>
            <person name="Debuchy R."/>
            <person name="Gladieux P."/>
            <person name="Hiltunen Thoren M."/>
            <person name="Johannesson H."/>
        </authorList>
    </citation>
    <scope>NUCLEOTIDE SEQUENCE</scope>
    <source>
        <strain evidence="7">CBS 118394</strain>
    </source>
</reference>
<gene>
    <name evidence="7" type="ORF">B0H66DRAFT_594978</name>
</gene>
<dbReference type="SUPFAM" id="SSF50022">
    <property type="entry name" value="ISP domain"/>
    <property type="match status" value="1"/>
</dbReference>
<dbReference type="Gene3D" id="2.102.10.10">
    <property type="entry name" value="Rieske [2Fe-2S] iron-sulphur domain"/>
    <property type="match status" value="1"/>
</dbReference>
<dbReference type="GO" id="GO:0005737">
    <property type="term" value="C:cytoplasm"/>
    <property type="evidence" value="ECO:0007669"/>
    <property type="project" value="TreeGrafter"/>
</dbReference>
<keyword evidence="1" id="KW-0001">2Fe-2S</keyword>
<dbReference type="GO" id="GO:0051537">
    <property type="term" value="F:2 iron, 2 sulfur cluster binding"/>
    <property type="evidence" value="ECO:0007669"/>
    <property type="project" value="UniProtKB-KW"/>
</dbReference>
<sequence>MALLTRLCTRPSSTKLVGTSLLPRQQLIGGDVTTSTPPITRRFPLILGGRAYISQTSRLHQSSSSKHFTTASSRNTPSRSALQPQSIPSRYASTSTTMPTAEPEPEKSMHTSGARDSVWVHKQPYSAYPKFSPLTSDLETDICIIGAGIAGISTAYELVKRGKNVVMIEARDVLSGETGRTSGHLTNDLDDGYLEIAKKHGKAGAKAAAQSHAWARDRIGEISKQLGIDCEYRKLPAYDVSQYPVGDKKHSQELKELKEEAEYQHELGIETRFDENLTVKGWSGKIDQRGGLVADNQATFHPTKYLSGVLEWLKQQHNFKCFTRTRAMSIEEKGVEILGIGHKSAVIQTEEGHTIKAEYAVEATCVPLQKLSIITQLEFYRSYCIAIRVPRGSVEDCLLYDNAEEYKYVRLTACDEVDDYMVVGGCDHKVGQEETMPRFAELETWTRERFPQAGKVDYRWSGQIFEPVDYMAFIGKNQGMDKIFVVTGDSGDGLTHGVLAGRLIADEIDGVENEWASLYSPKRIGSILKSLPSMVSHDLQINAQYKRFLQSDITDIEDLAKGSGGVLNPKTSKPVAIYKDENGKVTTFSALCPHLKGVVCWNAAEKSFDCPVHGSRFSKEGICVSGPAKANLSPEDEAGKTTQGTAVGAA</sequence>
<dbReference type="PANTHER" id="PTHR13847">
    <property type="entry name" value="SARCOSINE DEHYDROGENASE-RELATED"/>
    <property type="match status" value="1"/>
</dbReference>
<dbReference type="Proteomes" id="UP001283341">
    <property type="component" value="Unassembled WGS sequence"/>
</dbReference>
<dbReference type="InterPro" id="IPR038010">
    <property type="entry name" value="YhfW_C"/>
</dbReference>
<feature type="region of interest" description="Disordered" evidence="5">
    <location>
        <begin position="57"/>
        <end position="115"/>
    </location>
</feature>
<evidence type="ECO:0000256" key="5">
    <source>
        <dbReference type="SAM" id="MobiDB-lite"/>
    </source>
</evidence>